<keyword evidence="2" id="KW-1185">Reference proteome</keyword>
<protein>
    <submittedName>
        <fullName evidence="1">Uncharacterized protein</fullName>
    </submittedName>
</protein>
<gene>
    <name evidence="1" type="ORF">PROFUN_15647</name>
</gene>
<organism evidence="1 2">
    <name type="scientific">Planoprotostelium fungivorum</name>
    <dbReference type="NCBI Taxonomy" id="1890364"/>
    <lineage>
        <taxon>Eukaryota</taxon>
        <taxon>Amoebozoa</taxon>
        <taxon>Evosea</taxon>
        <taxon>Variosea</taxon>
        <taxon>Cavosteliida</taxon>
        <taxon>Cavosteliaceae</taxon>
        <taxon>Planoprotostelium</taxon>
    </lineage>
</organism>
<dbReference type="AlphaFoldDB" id="A0A2P6MV60"/>
<name>A0A2P6MV60_9EUKA</name>
<dbReference type="InParanoid" id="A0A2P6MV60"/>
<comment type="caution">
    <text evidence="1">The sequence shown here is derived from an EMBL/GenBank/DDBJ whole genome shotgun (WGS) entry which is preliminary data.</text>
</comment>
<dbReference type="Proteomes" id="UP000241769">
    <property type="component" value="Unassembled WGS sequence"/>
</dbReference>
<reference evidence="1 2" key="1">
    <citation type="journal article" date="2018" name="Genome Biol. Evol.">
        <title>Multiple Roots of Fruiting Body Formation in Amoebozoa.</title>
        <authorList>
            <person name="Hillmann F."/>
            <person name="Forbes G."/>
            <person name="Novohradska S."/>
            <person name="Ferling I."/>
            <person name="Riege K."/>
            <person name="Groth M."/>
            <person name="Westermann M."/>
            <person name="Marz M."/>
            <person name="Spaller T."/>
            <person name="Winckler T."/>
            <person name="Schaap P."/>
            <person name="Glockner G."/>
        </authorList>
    </citation>
    <scope>NUCLEOTIDE SEQUENCE [LARGE SCALE GENOMIC DNA]</scope>
    <source>
        <strain evidence="1 2">Jena</strain>
    </source>
</reference>
<evidence type="ECO:0000313" key="1">
    <source>
        <dbReference type="EMBL" id="PRP75602.1"/>
    </source>
</evidence>
<proteinExistence type="predicted"/>
<dbReference type="EMBL" id="MDYQ01000373">
    <property type="protein sequence ID" value="PRP75602.1"/>
    <property type="molecule type" value="Genomic_DNA"/>
</dbReference>
<evidence type="ECO:0000313" key="2">
    <source>
        <dbReference type="Proteomes" id="UP000241769"/>
    </source>
</evidence>
<accession>A0A2P6MV60</accession>
<sequence>MSGDLCQSILDNHTKIFEGIYTKNEAHVWEAWRILFEFFINAPESSILKAIDNLMSISFFEIGSHYLHIMIQHLPEILLEHKSLTRFANQGTEKRLKGRMYLNVVR</sequence>